<keyword evidence="4" id="KW-0813">Transport</keyword>
<dbReference type="SUPFAM" id="SSF52218">
    <property type="entry name" value="Flavoproteins"/>
    <property type="match status" value="1"/>
</dbReference>
<dbReference type="PROSITE" id="PS50902">
    <property type="entry name" value="FLAVODOXIN_LIKE"/>
    <property type="match status" value="1"/>
</dbReference>
<reference evidence="6" key="2">
    <citation type="submission" date="2020-09" db="EMBL/GenBank/DDBJ databases">
        <authorList>
            <person name="Sun Q."/>
            <person name="Ohkuma M."/>
        </authorList>
    </citation>
    <scope>NUCLEOTIDE SEQUENCE</scope>
    <source>
        <strain evidence="6">JCM 30804</strain>
    </source>
</reference>
<comment type="caution">
    <text evidence="6">The sequence shown here is derived from an EMBL/GenBank/DDBJ whole genome shotgun (WGS) entry which is preliminary data.</text>
</comment>
<keyword evidence="3" id="KW-0288">FMN</keyword>
<dbReference type="GO" id="GO:0005829">
    <property type="term" value="C:cytosol"/>
    <property type="evidence" value="ECO:0007669"/>
    <property type="project" value="TreeGrafter"/>
</dbReference>
<keyword evidence="7" id="KW-1185">Reference proteome</keyword>
<comment type="cofactor">
    <cofactor evidence="1">
        <name>FMN</name>
        <dbReference type="ChEBI" id="CHEBI:58210"/>
    </cofactor>
</comment>
<evidence type="ECO:0000256" key="4">
    <source>
        <dbReference type="ARBA" id="ARBA00022982"/>
    </source>
</evidence>
<keyword evidence="4" id="KW-0249">Electron transport</keyword>
<proteinExistence type="predicted"/>
<dbReference type="GO" id="GO:0016491">
    <property type="term" value="F:oxidoreductase activity"/>
    <property type="evidence" value="ECO:0007669"/>
    <property type="project" value="TreeGrafter"/>
</dbReference>
<evidence type="ECO:0000256" key="1">
    <source>
        <dbReference type="ARBA" id="ARBA00001917"/>
    </source>
</evidence>
<dbReference type="AlphaFoldDB" id="A0A917N7C0"/>
<evidence type="ECO:0000259" key="5">
    <source>
        <dbReference type="PROSITE" id="PS50902"/>
    </source>
</evidence>
<organism evidence="6 7">
    <name type="scientific">Shewanella gelidii</name>
    <dbReference type="NCBI Taxonomy" id="1642821"/>
    <lineage>
        <taxon>Bacteria</taxon>
        <taxon>Pseudomonadati</taxon>
        <taxon>Pseudomonadota</taxon>
        <taxon>Gammaproteobacteria</taxon>
        <taxon>Alteromonadales</taxon>
        <taxon>Shewanellaceae</taxon>
        <taxon>Shewanella</taxon>
    </lineage>
</organism>
<name>A0A917N7C0_9GAMM</name>
<dbReference type="GO" id="GO:0050660">
    <property type="term" value="F:flavin adenine dinucleotide binding"/>
    <property type="evidence" value="ECO:0007669"/>
    <property type="project" value="TreeGrafter"/>
</dbReference>
<dbReference type="PANTHER" id="PTHR19384">
    <property type="entry name" value="NITRIC OXIDE SYNTHASE-RELATED"/>
    <property type="match status" value="1"/>
</dbReference>
<evidence type="ECO:0000313" key="7">
    <source>
        <dbReference type="Proteomes" id="UP000613743"/>
    </source>
</evidence>
<dbReference type="NCBIfam" id="NF005989">
    <property type="entry name" value="PRK08105.1"/>
    <property type="match status" value="1"/>
</dbReference>
<dbReference type="Proteomes" id="UP000613743">
    <property type="component" value="Unassembled WGS sequence"/>
</dbReference>
<dbReference type="InterPro" id="IPR029039">
    <property type="entry name" value="Flavoprotein-like_sf"/>
</dbReference>
<keyword evidence="2" id="KW-0285">Flavoprotein</keyword>
<dbReference type="InterPro" id="IPR008254">
    <property type="entry name" value="Flavodoxin/NO_synth"/>
</dbReference>
<evidence type="ECO:0000256" key="3">
    <source>
        <dbReference type="ARBA" id="ARBA00022643"/>
    </source>
</evidence>
<feature type="domain" description="Flavodoxin-like" evidence="5">
    <location>
        <begin position="5"/>
        <end position="146"/>
    </location>
</feature>
<dbReference type="PANTHER" id="PTHR19384:SF128">
    <property type="entry name" value="NADPH OXIDOREDUCTASE A"/>
    <property type="match status" value="1"/>
</dbReference>
<dbReference type="GO" id="GO:0010181">
    <property type="term" value="F:FMN binding"/>
    <property type="evidence" value="ECO:0007669"/>
    <property type="project" value="InterPro"/>
</dbReference>
<reference evidence="6" key="1">
    <citation type="journal article" date="2014" name="Int. J. Syst. Evol. Microbiol.">
        <title>Complete genome sequence of Corynebacterium casei LMG S-19264T (=DSM 44701T), isolated from a smear-ripened cheese.</title>
        <authorList>
            <consortium name="US DOE Joint Genome Institute (JGI-PGF)"/>
            <person name="Walter F."/>
            <person name="Albersmeier A."/>
            <person name="Kalinowski J."/>
            <person name="Ruckert C."/>
        </authorList>
    </citation>
    <scope>NUCLEOTIDE SEQUENCE</scope>
    <source>
        <strain evidence="6">JCM 30804</strain>
    </source>
</reference>
<evidence type="ECO:0000256" key="2">
    <source>
        <dbReference type="ARBA" id="ARBA00022630"/>
    </source>
</evidence>
<dbReference type="PRINTS" id="PR00369">
    <property type="entry name" value="FLAVODOXIN"/>
</dbReference>
<dbReference type="Gene3D" id="3.40.50.360">
    <property type="match status" value="1"/>
</dbReference>
<sequence>MMNKVNLVFGTVYGNAQFVAETIEQALLTSGYETKLWQNYELTGFVPPQSELLIVVTSTTGQGDIPDDLQPWFYELKSIAPYLPELQYGVVALGDSSYETYCQAGKQVDELLSELGAKRIGERLELDACETMEPEVDALTWLKSWNENLSSELA</sequence>
<accession>A0A917N7C0</accession>
<dbReference type="Pfam" id="PF00258">
    <property type="entry name" value="Flavodoxin_1"/>
    <property type="match status" value="1"/>
</dbReference>
<dbReference type="EMBL" id="BMPZ01000002">
    <property type="protein sequence ID" value="GGI74082.1"/>
    <property type="molecule type" value="Genomic_DNA"/>
</dbReference>
<evidence type="ECO:0000313" key="6">
    <source>
        <dbReference type="EMBL" id="GGI74082.1"/>
    </source>
</evidence>
<gene>
    <name evidence="6" type="primary">yqcA</name>
    <name evidence="6" type="ORF">GCM10009332_09490</name>
</gene>
<dbReference type="InterPro" id="IPR001094">
    <property type="entry name" value="Flavdoxin-like"/>
</dbReference>
<protein>
    <submittedName>
        <fullName evidence="6">Flavodoxin</fullName>
    </submittedName>
</protein>